<dbReference type="InterPro" id="IPR051029">
    <property type="entry name" value="mRNA_Capping_Enz/RNA_Phosphat"/>
</dbReference>
<dbReference type="InterPro" id="IPR000340">
    <property type="entry name" value="Dual-sp_phosphatase_cat-dom"/>
</dbReference>
<dbReference type="EMBL" id="CAJPEX010002140">
    <property type="protein sequence ID" value="CAG0920543.1"/>
    <property type="molecule type" value="Genomic_DNA"/>
</dbReference>
<dbReference type="PROSITE" id="PS00383">
    <property type="entry name" value="TYR_PHOSPHATASE_1"/>
    <property type="match status" value="1"/>
</dbReference>
<dbReference type="OrthoDB" id="428974at2759"/>
<sequence length="251" mass="27986">MEPRGHGFRGGYSQGQSKPKAKNNSVPDRWLDYSNFGRQIHGTPIVALKVPLRAVITESVEIANKVPEDKRFGPTDVLEQIQNLGMVLDLTATQRYYDPQFFMSQGIRYFKLVCEGRVIPGADTVRAFFAQMDGFRNDPGMRGCVIGVHCTHGVNRTGYLICRYMIQRLGLSAQEAIQKFEAARGHKIERPLYVDHLSELGCTSVQPSPRYDGGSSFRGGAKVPCPKPARSSMLGPLSTAKVGFNFKFLYY</sequence>
<keyword evidence="1" id="KW-0378">Hydrolase</keyword>
<evidence type="ECO:0008006" key="8">
    <source>
        <dbReference type="Google" id="ProtNLM"/>
    </source>
</evidence>
<dbReference type="Pfam" id="PF00782">
    <property type="entry name" value="DSPc"/>
    <property type="match status" value="1"/>
</dbReference>
<feature type="domain" description="Tyrosine-protein phosphatase" evidence="4">
    <location>
        <begin position="61"/>
        <end position="206"/>
    </location>
</feature>
<keyword evidence="7" id="KW-1185">Reference proteome</keyword>
<feature type="region of interest" description="Disordered" evidence="3">
    <location>
        <begin position="1"/>
        <end position="25"/>
    </location>
</feature>
<feature type="domain" description="Tyrosine specific protein phosphatases" evidence="5">
    <location>
        <begin position="126"/>
        <end position="191"/>
    </location>
</feature>
<evidence type="ECO:0000259" key="4">
    <source>
        <dbReference type="PROSITE" id="PS50054"/>
    </source>
</evidence>
<dbReference type="PROSITE" id="PS50054">
    <property type="entry name" value="TYR_PHOSPHATASE_DUAL"/>
    <property type="match status" value="1"/>
</dbReference>
<proteinExistence type="predicted"/>
<dbReference type="AlphaFoldDB" id="A0A7R9BUP5"/>
<protein>
    <recommendedName>
        <fullName evidence="8">RNA/RNP complex-1-interacting phosphatase</fullName>
    </recommendedName>
</protein>
<dbReference type="PANTHER" id="PTHR10367">
    <property type="entry name" value="MRNA-CAPPING ENZYME"/>
    <property type="match status" value="1"/>
</dbReference>
<dbReference type="Gene3D" id="3.90.190.10">
    <property type="entry name" value="Protein tyrosine phosphatase superfamily"/>
    <property type="match status" value="1"/>
</dbReference>
<evidence type="ECO:0000256" key="2">
    <source>
        <dbReference type="ARBA" id="ARBA00022912"/>
    </source>
</evidence>
<evidence type="ECO:0000259" key="5">
    <source>
        <dbReference type="PROSITE" id="PS50056"/>
    </source>
</evidence>
<evidence type="ECO:0000313" key="7">
    <source>
        <dbReference type="Proteomes" id="UP000678499"/>
    </source>
</evidence>
<name>A0A7R9BUP5_9CRUS</name>
<dbReference type="PROSITE" id="PS50056">
    <property type="entry name" value="TYR_PHOSPHATASE_2"/>
    <property type="match status" value="1"/>
</dbReference>
<dbReference type="PANTHER" id="PTHR10367:SF9">
    <property type="entry name" value="DUAL-SPECIFICITY PHOSPHATASE 11 (RNA_RNP COMPLEX 1-INTERACTING)"/>
    <property type="match status" value="1"/>
</dbReference>
<feature type="compositionally biased region" description="Polar residues" evidence="3">
    <location>
        <begin position="14"/>
        <end position="25"/>
    </location>
</feature>
<gene>
    <name evidence="6" type="ORF">NMOB1V02_LOCUS8051</name>
</gene>
<evidence type="ECO:0000256" key="1">
    <source>
        <dbReference type="ARBA" id="ARBA00022801"/>
    </source>
</evidence>
<reference evidence="6" key="1">
    <citation type="submission" date="2020-11" db="EMBL/GenBank/DDBJ databases">
        <authorList>
            <person name="Tran Van P."/>
        </authorList>
    </citation>
    <scope>NUCLEOTIDE SEQUENCE</scope>
</reference>
<dbReference type="Proteomes" id="UP000678499">
    <property type="component" value="Unassembled WGS sequence"/>
</dbReference>
<keyword evidence="2" id="KW-0904">Protein phosphatase</keyword>
<accession>A0A7R9BUP5</accession>
<dbReference type="EMBL" id="OA884177">
    <property type="protein sequence ID" value="CAD7280391.1"/>
    <property type="molecule type" value="Genomic_DNA"/>
</dbReference>
<dbReference type="InterPro" id="IPR020422">
    <property type="entry name" value="TYR_PHOSPHATASE_DUAL_dom"/>
</dbReference>
<evidence type="ECO:0000313" key="6">
    <source>
        <dbReference type="EMBL" id="CAD7280391.1"/>
    </source>
</evidence>
<organism evidence="6">
    <name type="scientific">Notodromas monacha</name>
    <dbReference type="NCBI Taxonomy" id="399045"/>
    <lineage>
        <taxon>Eukaryota</taxon>
        <taxon>Metazoa</taxon>
        <taxon>Ecdysozoa</taxon>
        <taxon>Arthropoda</taxon>
        <taxon>Crustacea</taxon>
        <taxon>Oligostraca</taxon>
        <taxon>Ostracoda</taxon>
        <taxon>Podocopa</taxon>
        <taxon>Podocopida</taxon>
        <taxon>Cypridocopina</taxon>
        <taxon>Cypridoidea</taxon>
        <taxon>Cyprididae</taxon>
        <taxon>Notodromas</taxon>
    </lineage>
</organism>
<dbReference type="InterPro" id="IPR016130">
    <property type="entry name" value="Tyr_Pase_AS"/>
</dbReference>
<dbReference type="SMART" id="SM00195">
    <property type="entry name" value="DSPc"/>
    <property type="match status" value="1"/>
</dbReference>
<dbReference type="InterPro" id="IPR029021">
    <property type="entry name" value="Prot-tyrosine_phosphatase-like"/>
</dbReference>
<dbReference type="InterPro" id="IPR000387">
    <property type="entry name" value="Tyr_Pase_dom"/>
</dbReference>
<evidence type="ECO:0000256" key="3">
    <source>
        <dbReference type="SAM" id="MobiDB-lite"/>
    </source>
</evidence>
<dbReference type="GO" id="GO:0004721">
    <property type="term" value="F:phosphoprotein phosphatase activity"/>
    <property type="evidence" value="ECO:0007669"/>
    <property type="project" value="UniProtKB-KW"/>
</dbReference>
<dbReference type="GO" id="GO:0004651">
    <property type="term" value="F:polynucleotide 5'-phosphatase activity"/>
    <property type="evidence" value="ECO:0007669"/>
    <property type="project" value="TreeGrafter"/>
</dbReference>
<dbReference type="SUPFAM" id="SSF52799">
    <property type="entry name" value="(Phosphotyrosine protein) phosphatases II"/>
    <property type="match status" value="1"/>
</dbReference>